<dbReference type="GO" id="GO:0071555">
    <property type="term" value="P:cell wall organization"/>
    <property type="evidence" value="ECO:0007669"/>
    <property type="project" value="TreeGrafter"/>
</dbReference>
<protein>
    <submittedName>
        <fullName evidence="7">Putative penicillin-binding protein</fullName>
    </submittedName>
</protein>
<keyword evidence="4" id="KW-0812">Transmembrane</keyword>
<dbReference type="KEGG" id="hms:HMU12460"/>
<dbReference type="InterPro" id="IPR036138">
    <property type="entry name" value="PBP_dimer_sf"/>
</dbReference>
<dbReference type="Pfam" id="PF00905">
    <property type="entry name" value="Transpeptidase"/>
    <property type="match status" value="1"/>
</dbReference>
<evidence type="ECO:0000256" key="4">
    <source>
        <dbReference type="SAM" id="Phobius"/>
    </source>
</evidence>
<dbReference type="Gene3D" id="3.30.450.330">
    <property type="match status" value="1"/>
</dbReference>
<dbReference type="AlphaFoldDB" id="D3UJ25"/>
<dbReference type="EMBL" id="FN555004">
    <property type="protein sequence ID" value="CBG40500.1"/>
    <property type="molecule type" value="Genomic_DNA"/>
</dbReference>
<dbReference type="PANTHER" id="PTHR30627:SF1">
    <property type="entry name" value="PEPTIDOGLYCAN D,D-TRANSPEPTIDASE FTSI"/>
    <property type="match status" value="1"/>
</dbReference>
<keyword evidence="2" id="KW-0378">Hydrolase</keyword>
<dbReference type="STRING" id="679897.HMU12460"/>
<dbReference type="PANTHER" id="PTHR30627">
    <property type="entry name" value="PEPTIDOGLYCAN D,D-TRANSPEPTIDASE"/>
    <property type="match status" value="1"/>
</dbReference>
<dbReference type="GO" id="GO:0008658">
    <property type="term" value="F:penicillin binding"/>
    <property type="evidence" value="ECO:0007669"/>
    <property type="project" value="InterPro"/>
</dbReference>
<dbReference type="GO" id="GO:0005886">
    <property type="term" value="C:plasma membrane"/>
    <property type="evidence" value="ECO:0007669"/>
    <property type="project" value="TreeGrafter"/>
</dbReference>
<dbReference type="SUPFAM" id="SSF56519">
    <property type="entry name" value="Penicillin binding protein dimerisation domain"/>
    <property type="match status" value="1"/>
</dbReference>
<dbReference type="Gene3D" id="3.90.1310.10">
    <property type="entry name" value="Penicillin-binding protein 2a (Domain 2)"/>
    <property type="match status" value="1"/>
</dbReference>
<comment type="subcellular location">
    <subcellularLocation>
        <location evidence="1">Membrane</location>
    </subcellularLocation>
</comment>
<evidence type="ECO:0000256" key="1">
    <source>
        <dbReference type="ARBA" id="ARBA00004370"/>
    </source>
</evidence>
<dbReference type="eggNOG" id="COG0768">
    <property type="taxonomic scope" value="Bacteria"/>
</dbReference>
<keyword evidence="2" id="KW-0121">Carboxypeptidase</keyword>
<evidence type="ECO:0000256" key="2">
    <source>
        <dbReference type="ARBA" id="ARBA00022645"/>
    </source>
</evidence>
<accession>D3UJ25</accession>
<evidence type="ECO:0000313" key="7">
    <source>
        <dbReference type="EMBL" id="CBG40500.1"/>
    </source>
</evidence>
<gene>
    <name evidence="7" type="primary">pbpB</name>
    <name evidence="7" type="ordered locus">HMU12460</name>
</gene>
<dbReference type="Pfam" id="PF03717">
    <property type="entry name" value="PBP_dimer"/>
    <property type="match status" value="1"/>
</dbReference>
<dbReference type="InterPro" id="IPR001460">
    <property type="entry name" value="PCN-bd_Tpept"/>
</dbReference>
<dbReference type="InterPro" id="IPR005311">
    <property type="entry name" value="PBP_dimer"/>
</dbReference>
<dbReference type="GO" id="GO:0004180">
    <property type="term" value="F:carboxypeptidase activity"/>
    <property type="evidence" value="ECO:0007669"/>
    <property type="project" value="UniProtKB-KW"/>
</dbReference>
<dbReference type="Proteomes" id="UP000001522">
    <property type="component" value="Chromosome"/>
</dbReference>
<dbReference type="Gene3D" id="3.40.710.10">
    <property type="entry name" value="DD-peptidase/beta-lactamase superfamily"/>
    <property type="match status" value="1"/>
</dbReference>
<dbReference type="InterPro" id="IPR012338">
    <property type="entry name" value="Beta-lactam/transpept-like"/>
</dbReference>
<organism evidence="7 8">
    <name type="scientific">Helicobacter mustelae (strain ATCC 43772 / CCUG 25715 / CIP 103759 / LMG 18044 / NCTC 12198 / R85-136P)</name>
    <name type="common">Campylobacter mustelae</name>
    <dbReference type="NCBI Taxonomy" id="679897"/>
    <lineage>
        <taxon>Bacteria</taxon>
        <taxon>Pseudomonadati</taxon>
        <taxon>Campylobacterota</taxon>
        <taxon>Epsilonproteobacteria</taxon>
        <taxon>Campylobacterales</taxon>
        <taxon>Helicobacteraceae</taxon>
        <taxon>Helicobacter</taxon>
    </lineage>
</organism>
<feature type="domain" description="Penicillin-binding protein transpeptidase" evidence="5">
    <location>
        <begin position="268"/>
        <end position="573"/>
    </location>
</feature>
<keyword evidence="2" id="KW-0645">Protease</keyword>
<dbReference type="SUPFAM" id="SSF56601">
    <property type="entry name" value="beta-lactamase/transpeptidase-like"/>
    <property type="match status" value="1"/>
</dbReference>
<keyword evidence="8" id="KW-1185">Reference proteome</keyword>
<evidence type="ECO:0000313" key="8">
    <source>
        <dbReference type="Proteomes" id="UP000001522"/>
    </source>
</evidence>
<reference evidence="7 8" key="1">
    <citation type="journal article" date="2010" name="BMC Genomics">
        <title>Comparative genomics and proteomics of Helicobacter mustelae, an ulcerogenic and carcinogenic gastric pathogen.</title>
        <authorList>
            <person name="O'Toole P.W."/>
            <person name="Snelling W.J."/>
            <person name="Canchaya C."/>
            <person name="Forde B.M."/>
            <person name="Hardie K.R."/>
            <person name="Josenhans C."/>
            <person name="Graham R.L.J."/>
            <person name="McMullan G."/>
            <person name="Parkhill J."/>
            <person name="Belda E."/>
            <person name="Bentley S.D."/>
        </authorList>
    </citation>
    <scope>NUCLEOTIDE SEQUENCE [LARGE SCALE GENOMIC DNA]</scope>
    <source>
        <strain evidence="8">ATCC 43772 / LMG 18044 / NCTC 12198 / 12198</strain>
    </source>
</reference>
<feature type="transmembrane region" description="Helical" evidence="4">
    <location>
        <begin position="12"/>
        <end position="31"/>
    </location>
</feature>
<evidence type="ECO:0000256" key="3">
    <source>
        <dbReference type="ARBA" id="ARBA00023136"/>
    </source>
</evidence>
<proteinExistence type="predicted"/>
<dbReference type="RefSeq" id="WP_013023568.1">
    <property type="nucleotide sequence ID" value="NC_013949.1"/>
</dbReference>
<dbReference type="InterPro" id="IPR050515">
    <property type="entry name" value="Beta-lactam/transpept"/>
</dbReference>
<feature type="domain" description="Penicillin-binding protein dimerisation" evidence="6">
    <location>
        <begin position="49"/>
        <end position="226"/>
    </location>
</feature>
<sequence length="586" mass="65523">MNEQSGRIVKVFSVFVVFIIIALLLCLFTLGKILGPNHIPFWQSKRIQVATRGSIYSDDNFDLASSQVLYKVSINTLSIDPDKRELFINLFSIYSGMSREELQAKLKQKGYIVFSYNIPANVAANLRQLRSKLLAYDVFREYQDSSGRIVQKMGIDVEVSGINRNYAYNDALEPVLGYVKKREARSVTIPEGVKGLEKYYNKELSPKQNGIERGDRDIRGNIIRNKTTILRERINGSDIALHVNLGLQRKVEKMLDEFYQQYQVDEIVAGVMDPKSGAIFALATTNRFDPKNITSNHALNASVTERPFEPGSTIKPIVFSILLDKNLINPLELIDLNKGFLQLGRYTIKDDIYPKKNSIVQDILIRSSNVGMIKISRKLSGKEFYEGLKSFGISEASGIDLPYERDGVIPSIRKLSGEAYKASASYGYGLTTTFIQLLRAYGVFCNNGILVTPHLIKNITDPDGKITTPTFPTRQAIAAPTARKIQEILIKTVQEGTGKRAKIDNLIVGGKTGTARIAKSGGGYSDNIYNGSFFGFVKGGNQTYVIGVVVFGTQHKEDYYGSQTAAPIFKEIARIMQKQNFFKEQK</sequence>
<dbReference type="HOGENOM" id="CLU_009289_6_4_7"/>
<evidence type="ECO:0000259" key="6">
    <source>
        <dbReference type="Pfam" id="PF03717"/>
    </source>
</evidence>
<name>D3UJ25_HELM1</name>
<keyword evidence="4" id="KW-1133">Transmembrane helix</keyword>
<evidence type="ECO:0000259" key="5">
    <source>
        <dbReference type="Pfam" id="PF00905"/>
    </source>
</evidence>
<keyword evidence="3 4" id="KW-0472">Membrane</keyword>